<comment type="similarity">
    <text evidence="1">Belongs to the universal ribosomal protein uL5 family.</text>
</comment>
<dbReference type="InterPro" id="IPR031310">
    <property type="entry name" value="Ribosomal_uL5_N"/>
</dbReference>
<dbReference type="InterPro" id="IPR020929">
    <property type="entry name" value="Ribosomal_uL5_CS"/>
</dbReference>
<dbReference type="InterPro" id="IPR002132">
    <property type="entry name" value="Ribosomal_uL5"/>
</dbReference>
<dbReference type="EMBL" id="UOEY01000013">
    <property type="protein sequence ID" value="VAW35212.1"/>
    <property type="molecule type" value="Genomic_DNA"/>
</dbReference>
<evidence type="ECO:0000256" key="2">
    <source>
        <dbReference type="ARBA" id="ARBA00022980"/>
    </source>
</evidence>
<dbReference type="FunFam" id="3.30.1440.10:FF:000001">
    <property type="entry name" value="50S ribosomal protein L5"/>
    <property type="match status" value="1"/>
</dbReference>
<dbReference type="NCBIfam" id="NF000585">
    <property type="entry name" value="PRK00010.1"/>
    <property type="match status" value="1"/>
</dbReference>
<keyword evidence="3" id="KW-0687">Ribonucleoprotein</keyword>
<dbReference type="SUPFAM" id="SSF55282">
    <property type="entry name" value="RL5-like"/>
    <property type="match status" value="1"/>
</dbReference>
<evidence type="ECO:0000259" key="4">
    <source>
        <dbReference type="Pfam" id="PF00281"/>
    </source>
</evidence>
<feature type="domain" description="Large ribosomal subunit protein uL5 C-terminal" evidence="5">
    <location>
        <begin position="84"/>
        <end position="177"/>
    </location>
</feature>
<reference evidence="6" key="1">
    <citation type="submission" date="2018-06" db="EMBL/GenBank/DDBJ databases">
        <authorList>
            <person name="Zhirakovskaya E."/>
        </authorList>
    </citation>
    <scope>NUCLEOTIDE SEQUENCE</scope>
</reference>
<proteinExistence type="inferred from homology"/>
<evidence type="ECO:0000313" key="6">
    <source>
        <dbReference type="EMBL" id="VAW35212.1"/>
    </source>
</evidence>
<name>A0A3B0V8V8_9ZZZZ</name>
<dbReference type="PIRSF" id="PIRSF002161">
    <property type="entry name" value="Ribosomal_L5"/>
    <property type="match status" value="1"/>
</dbReference>
<dbReference type="Pfam" id="PF00673">
    <property type="entry name" value="Ribosomal_L5_C"/>
    <property type="match status" value="1"/>
</dbReference>
<dbReference type="GO" id="GO:0006412">
    <property type="term" value="P:translation"/>
    <property type="evidence" value="ECO:0007669"/>
    <property type="project" value="InterPro"/>
</dbReference>
<dbReference type="InterPro" id="IPR031309">
    <property type="entry name" value="Ribosomal_uL5_C"/>
</dbReference>
<dbReference type="Pfam" id="PF00281">
    <property type="entry name" value="Ribosomal_L5"/>
    <property type="match status" value="1"/>
</dbReference>
<dbReference type="Gene3D" id="3.30.1440.10">
    <property type="match status" value="1"/>
</dbReference>
<organism evidence="6">
    <name type="scientific">hydrothermal vent metagenome</name>
    <dbReference type="NCBI Taxonomy" id="652676"/>
    <lineage>
        <taxon>unclassified sequences</taxon>
        <taxon>metagenomes</taxon>
        <taxon>ecological metagenomes</taxon>
    </lineage>
</organism>
<dbReference type="HAMAP" id="MF_01333_B">
    <property type="entry name" value="Ribosomal_uL5_B"/>
    <property type="match status" value="1"/>
</dbReference>
<dbReference type="GO" id="GO:0003735">
    <property type="term" value="F:structural constituent of ribosome"/>
    <property type="evidence" value="ECO:0007669"/>
    <property type="project" value="InterPro"/>
</dbReference>
<evidence type="ECO:0000256" key="1">
    <source>
        <dbReference type="ARBA" id="ARBA00008553"/>
    </source>
</evidence>
<protein>
    <submittedName>
        <fullName evidence="6">LSU ribosomal protein L5p (L11e)</fullName>
    </submittedName>
</protein>
<dbReference type="PANTHER" id="PTHR11994">
    <property type="entry name" value="60S RIBOSOMAL PROTEIN L11-RELATED"/>
    <property type="match status" value="1"/>
</dbReference>
<evidence type="ECO:0000256" key="3">
    <source>
        <dbReference type="ARBA" id="ARBA00023274"/>
    </source>
</evidence>
<dbReference type="GO" id="GO:1990904">
    <property type="term" value="C:ribonucleoprotein complex"/>
    <property type="evidence" value="ECO:0007669"/>
    <property type="project" value="UniProtKB-KW"/>
</dbReference>
<feature type="domain" description="Large ribosomal subunit protein uL5 N-terminal" evidence="4">
    <location>
        <begin position="24"/>
        <end position="80"/>
    </location>
</feature>
<gene>
    <name evidence="6" type="ORF">MNBD_DELTA04-492</name>
</gene>
<dbReference type="PROSITE" id="PS00358">
    <property type="entry name" value="RIBOSOMAL_L5"/>
    <property type="match status" value="1"/>
</dbReference>
<dbReference type="InterPro" id="IPR020930">
    <property type="entry name" value="Ribosomal_uL5_bac-type"/>
</dbReference>
<evidence type="ECO:0000259" key="5">
    <source>
        <dbReference type="Pfam" id="PF00673"/>
    </source>
</evidence>
<dbReference type="InterPro" id="IPR022803">
    <property type="entry name" value="Ribosomal_uL5_dom_sf"/>
</dbReference>
<dbReference type="AlphaFoldDB" id="A0A3B0V8V8"/>
<dbReference type="GO" id="GO:0005840">
    <property type="term" value="C:ribosome"/>
    <property type="evidence" value="ECO:0007669"/>
    <property type="project" value="UniProtKB-KW"/>
</dbReference>
<accession>A0A3B0V8V8</accession>
<sequence>MSTLKKHYESACRPQLQEQLNYKNVMEIPRLEKVVLNMGLGEAVQNPKIVDSAAQELSLIAGQKSVVTKAKKSIAGFKLREGMPIGCRVTLRHEKMFDFLSRLINISLPRVRDFRGVSPKGFDGRGNYSLGIKEHIIFPEIDFDKIDKIRGLNITIVTTAKTDNEGRALLRLLGMPFREK</sequence>
<keyword evidence="2 6" id="KW-0689">Ribosomal protein</keyword>